<dbReference type="OrthoDB" id="5969558at2759"/>
<proteinExistence type="predicted"/>
<feature type="compositionally biased region" description="Basic residues" evidence="3">
    <location>
        <begin position="227"/>
        <end position="236"/>
    </location>
</feature>
<evidence type="ECO:0000256" key="3">
    <source>
        <dbReference type="SAM" id="MobiDB-lite"/>
    </source>
</evidence>
<organism evidence="4 5">
    <name type="scientific">Synaphobranchus kaupii</name>
    <name type="common">Kaup's arrowtooth eel</name>
    <dbReference type="NCBI Taxonomy" id="118154"/>
    <lineage>
        <taxon>Eukaryota</taxon>
        <taxon>Metazoa</taxon>
        <taxon>Chordata</taxon>
        <taxon>Craniata</taxon>
        <taxon>Vertebrata</taxon>
        <taxon>Euteleostomi</taxon>
        <taxon>Actinopterygii</taxon>
        <taxon>Neopterygii</taxon>
        <taxon>Teleostei</taxon>
        <taxon>Anguilliformes</taxon>
        <taxon>Synaphobranchidae</taxon>
        <taxon>Synaphobranchus</taxon>
    </lineage>
</organism>
<dbReference type="PANTHER" id="PTHR31882:SF2">
    <property type="entry name" value="TNFAIP3-INTERACTING PROTEIN 3"/>
    <property type="match status" value="1"/>
</dbReference>
<evidence type="ECO:0000313" key="5">
    <source>
        <dbReference type="Proteomes" id="UP001152622"/>
    </source>
</evidence>
<evidence type="ECO:0000256" key="1">
    <source>
        <dbReference type="ARBA" id="ARBA00023054"/>
    </source>
</evidence>
<dbReference type="GO" id="GO:0005737">
    <property type="term" value="C:cytoplasm"/>
    <property type="evidence" value="ECO:0007669"/>
    <property type="project" value="UniProtKB-ARBA"/>
</dbReference>
<accession>A0A9Q1JA45</accession>
<dbReference type="GO" id="GO:0043122">
    <property type="term" value="P:regulation of canonical NF-kappaB signal transduction"/>
    <property type="evidence" value="ECO:0007669"/>
    <property type="project" value="UniProtKB-ARBA"/>
</dbReference>
<dbReference type="Gene3D" id="1.20.5.990">
    <property type="entry name" value="Nemo cc2-lz domain - 1d5 darpin complex"/>
    <property type="match status" value="1"/>
</dbReference>
<dbReference type="PANTHER" id="PTHR31882">
    <property type="entry name" value="TNFAIP3-INTERACTING PROTEIN COILED COIL FAMILY MEMBER"/>
    <property type="match status" value="1"/>
</dbReference>
<dbReference type="Proteomes" id="UP001152622">
    <property type="component" value="Chromosome 2"/>
</dbReference>
<keyword evidence="1 2" id="KW-0175">Coiled coil</keyword>
<protein>
    <recommendedName>
        <fullName evidence="6">TNFAIP3 interacting protein 3</fullName>
    </recommendedName>
</protein>
<evidence type="ECO:0000256" key="2">
    <source>
        <dbReference type="SAM" id="Coils"/>
    </source>
</evidence>
<feature type="region of interest" description="Disordered" evidence="3">
    <location>
        <begin position="227"/>
        <end position="261"/>
    </location>
</feature>
<reference evidence="4" key="1">
    <citation type="journal article" date="2023" name="Science">
        <title>Genome structures resolve the early diversification of teleost fishes.</title>
        <authorList>
            <person name="Parey E."/>
            <person name="Louis A."/>
            <person name="Montfort J."/>
            <person name="Bouchez O."/>
            <person name="Roques C."/>
            <person name="Iampietro C."/>
            <person name="Lluch J."/>
            <person name="Castinel A."/>
            <person name="Donnadieu C."/>
            <person name="Desvignes T."/>
            <person name="Floi Bucao C."/>
            <person name="Jouanno E."/>
            <person name="Wen M."/>
            <person name="Mejri S."/>
            <person name="Dirks R."/>
            <person name="Jansen H."/>
            <person name="Henkel C."/>
            <person name="Chen W.J."/>
            <person name="Zahm M."/>
            <person name="Cabau C."/>
            <person name="Klopp C."/>
            <person name="Thompson A.W."/>
            <person name="Robinson-Rechavi M."/>
            <person name="Braasch I."/>
            <person name="Lecointre G."/>
            <person name="Bobe J."/>
            <person name="Postlethwait J.H."/>
            <person name="Berthelot C."/>
            <person name="Roest Crollius H."/>
            <person name="Guiguen Y."/>
        </authorList>
    </citation>
    <scope>NUCLEOTIDE SEQUENCE</scope>
    <source>
        <strain evidence="4">WJC10195</strain>
    </source>
</reference>
<dbReference type="GO" id="GO:0071222">
    <property type="term" value="P:cellular response to lipopolysaccharide"/>
    <property type="evidence" value="ECO:0007669"/>
    <property type="project" value="TreeGrafter"/>
</dbReference>
<evidence type="ECO:0000313" key="4">
    <source>
        <dbReference type="EMBL" id="KAJ8377159.1"/>
    </source>
</evidence>
<gene>
    <name evidence="4" type="ORF">SKAU_G00077390</name>
</gene>
<dbReference type="EMBL" id="JAINUF010000002">
    <property type="protein sequence ID" value="KAJ8377159.1"/>
    <property type="molecule type" value="Genomic_DNA"/>
</dbReference>
<name>A0A9Q1JA45_SYNKA</name>
<dbReference type="GO" id="GO:0006357">
    <property type="term" value="P:regulation of transcription by RNA polymerase II"/>
    <property type="evidence" value="ECO:0007669"/>
    <property type="project" value="TreeGrafter"/>
</dbReference>
<feature type="coiled-coil region" evidence="2">
    <location>
        <begin position="130"/>
        <end position="161"/>
    </location>
</feature>
<comment type="caution">
    <text evidence="4">The sequence shown here is derived from an EMBL/GenBank/DDBJ whole genome shotgun (WGS) entry which is preliminary data.</text>
</comment>
<keyword evidence="5" id="KW-1185">Reference proteome</keyword>
<sequence>MGSGSVPGDYHHRLTALERQRRELLEVNKKWDEQYQIMKRFYEVKIQELRKRLASCYACAPDEEERETKHVHLEEKLVQAEQTTETLLERNSEVCAELLETERQTQRLRLQVTTLTNRGQQQQAEIRRLNKVLSETLAMREQEVQEKEARTQQEVQETEARTQVEVLTHQVRLYEEDFRKERADRKRLFERNMGLERKLETLHAQLQLVSSQVTRASVCTPKLRSHAHCGCHHRGRQSPPPPPTTTTTQSPKPSRPRPLNSAAWGECRFRHLARLPAKCITL</sequence>
<dbReference type="AlphaFoldDB" id="A0A9Q1JA45"/>
<evidence type="ECO:0008006" key="6">
    <source>
        <dbReference type="Google" id="ProtNLM"/>
    </source>
</evidence>